<evidence type="ECO:0008006" key="3">
    <source>
        <dbReference type="Google" id="ProtNLM"/>
    </source>
</evidence>
<gene>
    <name evidence="1" type="ORF">DN068_04025</name>
</gene>
<dbReference type="InterPro" id="IPR017483">
    <property type="entry name" value="CHP03034"/>
</dbReference>
<keyword evidence="2" id="KW-1185">Reference proteome</keyword>
<accession>A0A2W2C286</accession>
<dbReference type="RefSeq" id="WP_110997609.1">
    <property type="nucleotide sequence ID" value="NZ_QKTW01000006.1"/>
</dbReference>
<dbReference type="EMBL" id="QKTW01000006">
    <property type="protein sequence ID" value="PZF74193.1"/>
    <property type="molecule type" value="Genomic_DNA"/>
</dbReference>
<organism evidence="1 2">
    <name type="scientific">Taibaiella soli</name>
    <dbReference type="NCBI Taxonomy" id="1649169"/>
    <lineage>
        <taxon>Bacteria</taxon>
        <taxon>Pseudomonadati</taxon>
        <taxon>Bacteroidota</taxon>
        <taxon>Chitinophagia</taxon>
        <taxon>Chitinophagales</taxon>
        <taxon>Chitinophagaceae</taxon>
        <taxon>Taibaiella</taxon>
    </lineage>
</organism>
<sequence>MGYQLTFWKKLVKSDTDKYYDAVGQIPNDWRYNDYPPIHGLDLVQTMKKTDQELKDDLWALISWTSTGNLQVIASHAFRQFTCRMGGKFSDNELTNIVKNDDNTVAWVSKFKNDFDKELQNAKGNIDKVIMRAPSRPVFDDMGSRIGGLGILIHQVWAYEVWLTKFSVDPKNGMYTGNLEIRFYDHFGLDGEDVMKGNKRWLQPYGSEDGFKAWWVLQHYRGYPPLLTEIIFNTPIFGKIRINQHAW</sequence>
<reference evidence="1 2" key="1">
    <citation type="submission" date="2018-06" db="EMBL/GenBank/DDBJ databases">
        <title>Mucibacter soli gen. nov., sp. nov., a new member of the family Chitinophagaceae producing mucin.</title>
        <authorList>
            <person name="Kim M.-K."/>
            <person name="Park S."/>
            <person name="Kim T.-S."/>
            <person name="Joung Y."/>
            <person name="Han J.-H."/>
            <person name="Kim S.B."/>
        </authorList>
    </citation>
    <scope>NUCLEOTIDE SEQUENCE [LARGE SCALE GENOMIC DNA]</scope>
    <source>
        <strain evidence="1 2">R1-15</strain>
    </source>
</reference>
<name>A0A2W2C286_9BACT</name>
<evidence type="ECO:0000313" key="1">
    <source>
        <dbReference type="EMBL" id="PZF74193.1"/>
    </source>
</evidence>
<dbReference type="OrthoDB" id="612868at2"/>
<protein>
    <recommendedName>
        <fullName evidence="3">DUF3289 family protein</fullName>
    </recommendedName>
</protein>
<proteinExistence type="predicted"/>
<dbReference type="AlphaFoldDB" id="A0A2W2C286"/>
<comment type="caution">
    <text evidence="1">The sequence shown here is derived from an EMBL/GenBank/DDBJ whole genome shotgun (WGS) entry which is preliminary data.</text>
</comment>
<dbReference type="Pfam" id="PF11692">
    <property type="entry name" value="DUF3289"/>
    <property type="match status" value="1"/>
</dbReference>
<evidence type="ECO:0000313" key="2">
    <source>
        <dbReference type="Proteomes" id="UP000248745"/>
    </source>
</evidence>
<dbReference type="Proteomes" id="UP000248745">
    <property type="component" value="Unassembled WGS sequence"/>
</dbReference>